<dbReference type="PROSITE" id="PS50297">
    <property type="entry name" value="ANK_REP_REGION"/>
    <property type="match status" value="1"/>
</dbReference>
<accession>A0A8J3ZNK5</accession>
<evidence type="ECO:0000313" key="5">
    <source>
        <dbReference type="Proteomes" id="UP000635606"/>
    </source>
</evidence>
<feature type="repeat" description="ANK" evidence="3">
    <location>
        <begin position="100"/>
        <end position="132"/>
    </location>
</feature>
<dbReference type="AlphaFoldDB" id="A0A8J3ZNK5"/>
<dbReference type="Gene3D" id="1.25.40.20">
    <property type="entry name" value="Ankyrin repeat-containing domain"/>
    <property type="match status" value="2"/>
</dbReference>
<reference evidence="4" key="1">
    <citation type="submission" date="2021-01" db="EMBL/GenBank/DDBJ databases">
        <title>Whole genome shotgun sequence of Virgisporangium ochraceum NBRC 16418.</title>
        <authorList>
            <person name="Komaki H."/>
            <person name="Tamura T."/>
        </authorList>
    </citation>
    <scope>NUCLEOTIDE SEQUENCE</scope>
    <source>
        <strain evidence="4">NBRC 16418</strain>
    </source>
</reference>
<keyword evidence="1" id="KW-0677">Repeat</keyword>
<keyword evidence="5" id="KW-1185">Reference proteome</keyword>
<evidence type="ECO:0000313" key="4">
    <source>
        <dbReference type="EMBL" id="GIJ67064.1"/>
    </source>
</evidence>
<evidence type="ECO:0000256" key="1">
    <source>
        <dbReference type="ARBA" id="ARBA00022737"/>
    </source>
</evidence>
<evidence type="ECO:0008006" key="6">
    <source>
        <dbReference type="Google" id="ProtNLM"/>
    </source>
</evidence>
<sequence>MVMSGGAEVMVLDAGDPVAVAAVDAIHAGDVVRLRQLLADHPGLATARLGDYDGRPDGGVSRTLLHVVADWPGHYPNGAQSVAALVDAGADVDARFTGPHQETPLHWAASNDDVAVLDALLDAGADIDAPGAVIGGGTPLADARGFGQWRAARRLVERGARVTCQDAATLGMIDRLKAFFADAGAEPPEPAEVNRAFWGACHGGRQDCAAYLLGRGAEINWVPPWEDHTPLDVAVRSGSDGVVAWLRDRGGRHFAELKAG</sequence>
<name>A0A8J3ZNK5_9ACTN</name>
<dbReference type="PANTHER" id="PTHR24198:SF165">
    <property type="entry name" value="ANKYRIN REPEAT-CONTAINING PROTEIN-RELATED"/>
    <property type="match status" value="1"/>
</dbReference>
<comment type="caution">
    <text evidence="4">The sequence shown here is derived from an EMBL/GenBank/DDBJ whole genome shotgun (WGS) entry which is preliminary data.</text>
</comment>
<gene>
    <name evidence="4" type="ORF">Voc01_019810</name>
</gene>
<dbReference type="PROSITE" id="PS50088">
    <property type="entry name" value="ANK_REPEAT"/>
    <property type="match status" value="1"/>
</dbReference>
<dbReference type="Proteomes" id="UP000635606">
    <property type="component" value="Unassembled WGS sequence"/>
</dbReference>
<dbReference type="InterPro" id="IPR036770">
    <property type="entry name" value="Ankyrin_rpt-contain_sf"/>
</dbReference>
<evidence type="ECO:0000256" key="2">
    <source>
        <dbReference type="ARBA" id="ARBA00023043"/>
    </source>
</evidence>
<organism evidence="4 5">
    <name type="scientific">Virgisporangium ochraceum</name>
    <dbReference type="NCBI Taxonomy" id="65505"/>
    <lineage>
        <taxon>Bacteria</taxon>
        <taxon>Bacillati</taxon>
        <taxon>Actinomycetota</taxon>
        <taxon>Actinomycetes</taxon>
        <taxon>Micromonosporales</taxon>
        <taxon>Micromonosporaceae</taxon>
        <taxon>Virgisporangium</taxon>
    </lineage>
</organism>
<protein>
    <recommendedName>
        <fullName evidence="6">Ankyrin</fullName>
    </recommendedName>
</protein>
<evidence type="ECO:0000256" key="3">
    <source>
        <dbReference type="PROSITE-ProRule" id="PRU00023"/>
    </source>
</evidence>
<dbReference type="SMART" id="SM00248">
    <property type="entry name" value="ANK"/>
    <property type="match status" value="5"/>
</dbReference>
<dbReference type="EMBL" id="BOPH01000022">
    <property type="protein sequence ID" value="GIJ67064.1"/>
    <property type="molecule type" value="Genomic_DNA"/>
</dbReference>
<dbReference type="InterPro" id="IPR002110">
    <property type="entry name" value="Ankyrin_rpt"/>
</dbReference>
<proteinExistence type="predicted"/>
<dbReference type="SUPFAM" id="SSF48403">
    <property type="entry name" value="Ankyrin repeat"/>
    <property type="match status" value="1"/>
</dbReference>
<dbReference type="PANTHER" id="PTHR24198">
    <property type="entry name" value="ANKYRIN REPEAT AND PROTEIN KINASE DOMAIN-CONTAINING PROTEIN"/>
    <property type="match status" value="1"/>
</dbReference>
<keyword evidence="2 3" id="KW-0040">ANK repeat</keyword>
<dbReference type="Pfam" id="PF12796">
    <property type="entry name" value="Ank_2"/>
    <property type="match status" value="1"/>
</dbReference>